<evidence type="ECO:0008006" key="5">
    <source>
        <dbReference type="Google" id="ProtNLM"/>
    </source>
</evidence>
<keyword evidence="2" id="KW-0812">Transmembrane</keyword>
<accession>A0ABP8UHW8</accession>
<gene>
    <name evidence="3" type="ORF">GCM10023196_055310</name>
</gene>
<dbReference type="InterPro" id="IPR047789">
    <property type="entry name" value="CU044_5270-like"/>
</dbReference>
<evidence type="ECO:0000256" key="2">
    <source>
        <dbReference type="SAM" id="Phobius"/>
    </source>
</evidence>
<protein>
    <recommendedName>
        <fullName evidence="5">CU044_5270 family protein</fullName>
    </recommendedName>
</protein>
<keyword evidence="4" id="KW-1185">Reference proteome</keyword>
<proteinExistence type="predicted"/>
<keyword evidence="2" id="KW-1133">Transmembrane helix</keyword>
<dbReference type="NCBIfam" id="NF038083">
    <property type="entry name" value="CU044_5270_fam"/>
    <property type="match status" value="1"/>
</dbReference>
<reference evidence="4" key="1">
    <citation type="journal article" date="2019" name="Int. J. Syst. Evol. Microbiol.">
        <title>The Global Catalogue of Microorganisms (GCM) 10K type strain sequencing project: providing services to taxonomists for standard genome sequencing and annotation.</title>
        <authorList>
            <consortium name="The Broad Institute Genomics Platform"/>
            <consortium name="The Broad Institute Genome Sequencing Center for Infectious Disease"/>
            <person name="Wu L."/>
            <person name="Ma J."/>
        </authorList>
    </citation>
    <scope>NUCLEOTIDE SEQUENCE [LARGE SCALE GENOMIC DNA]</scope>
    <source>
        <strain evidence="4">JCM 17939</strain>
    </source>
</reference>
<evidence type="ECO:0000256" key="1">
    <source>
        <dbReference type="SAM" id="MobiDB-lite"/>
    </source>
</evidence>
<dbReference type="Proteomes" id="UP001501442">
    <property type="component" value="Unassembled WGS sequence"/>
</dbReference>
<evidence type="ECO:0000313" key="4">
    <source>
        <dbReference type="Proteomes" id="UP001501442"/>
    </source>
</evidence>
<evidence type="ECO:0000313" key="3">
    <source>
        <dbReference type="EMBL" id="GAA4630340.1"/>
    </source>
</evidence>
<feature type="region of interest" description="Disordered" evidence="1">
    <location>
        <begin position="78"/>
        <end position="97"/>
    </location>
</feature>
<dbReference type="EMBL" id="BAABHK010000008">
    <property type="protein sequence ID" value="GAA4630340.1"/>
    <property type="molecule type" value="Genomic_DNA"/>
</dbReference>
<feature type="transmembrane region" description="Helical" evidence="2">
    <location>
        <begin position="55"/>
        <end position="77"/>
    </location>
</feature>
<sequence>MDDLKLLAELRSDTPPMTTETARLARARLLATAAEAERRTVPAHAGRAGVTRRRLFRVAVAGGLVTAAAATGIAVAGNTEKRTDHRNPGPGVPLRGTPVANVVDLADRAAQAARTRPFTAPKPEQWIYIQTRSAPMADPGEPNGPVASRQRRTTAQWIRADGKQEATVDSNRKLTIDDLLPAEPRFDYPYLSSLPTDPDRLLATLRASADEPVGPRDVAVFSNIGVFMRNGLIPPQVQAALFQVLPRLKGVQLVRQATDAAGRTGVAFAIIEEGYLRDELILDSRTYRYLGERSIVIKNHVSHGDDGDLRSRKGEIVQWAAQTRIGVVDKPGQRP</sequence>
<comment type="caution">
    <text evidence="3">The sequence shown here is derived from an EMBL/GenBank/DDBJ whole genome shotgun (WGS) entry which is preliminary data.</text>
</comment>
<name>A0ABP8UHW8_9ACTN</name>
<keyword evidence="2" id="KW-0472">Membrane</keyword>
<dbReference type="RefSeq" id="WP_345433986.1">
    <property type="nucleotide sequence ID" value="NZ_BAABHK010000008.1"/>
</dbReference>
<organism evidence="3 4">
    <name type="scientific">Actinoallomurus vinaceus</name>
    <dbReference type="NCBI Taxonomy" id="1080074"/>
    <lineage>
        <taxon>Bacteria</taxon>
        <taxon>Bacillati</taxon>
        <taxon>Actinomycetota</taxon>
        <taxon>Actinomycetes</taxon>
        <taxon>Streptosporangiales</taxon>
        <taxon>Thermomonosporaceae</taxon>
        <taxon>Actinoallomurus</taxon>
    </lineage>
</organism>